<protein>
    <recommendedName>
        <fullName evidence="3">SWIM-type domain-containing protein</fullName>
    </recommendedName>
</protein>
<dbReference type="RefSeq" id="XP_014246988.1">
    <property type="nucleotide sequence ID" value="XM_014391502.2"/>
</dbReference>
<dbReference type="EnsemblMetazoa" id="XM_014391502.2">
    <property type="protein sequence ID" value="XP_014246988.1"/>
    <property type="gene ID" value="LOC106665229"/>
</dbReference>
<feature type="compositionally biased region" description="Basic and acidic residues" evidence="2">
    <location>
        <begin position="8"/>
        <end position="29"/>
    </location>
</feature>
<sequence>MTSQAEGEGERARMTSQTKDDSSDEDGKRVKTRTNSIYPRTCKKCSTVFKNRHAFWNHRVVCSGAVIICEDCSHVYRSRLAFYEHKCQNRKTGQGCKKLTKCIAQGCESMFFRRTEMLKHMEAVHLNNINDSTLSFSSIQDFEKWKESESQKNFTYFRKQRGTKRLKGTEYTSFVCQFDAPNRKKGSKIPNYSCPARMQVLKNENGEVSVRYISTHNHSLTRANLKFHPYSKTVVNYIKELLIDGVSPKTIFKILKRKTEDTDFLQLKDHSITVKYINNIKYQLKVKGELKETPPSSKCYHKDGTEIPVSCVISLSDSTWIIVSPQDQNSSCVVEKYHLECPEPDNCFYRCNYSVCKGLCSHMYSCSCSIGSLCKHIHRVQSLCKRMQNKSRDLIKRETKQHSRMEIIIEEDDFVTEKTTNCDIIPHDNLEDIDSTYDDDTLSDTYRENKVVKNIYSVPEELIQIEYSDALDDVLQEDEIPNYDLKIGISENEKDGEHRSAGEDLLLKLTNAYKLVSSGVLTQANKVLENALKEMSELS</sequence>
<dbReference type="GO" id="GO:0008270">
    <property type="term" value="F:zinc ion binding"/>
    <property type="evidence" value="ECO:0007669"/>
    <property type="project" value="UniProtKB-KW"/>
</dbReference>
<dbReference type="InterPro" id="IPR013087">
    <property type="entry name" value="Znf_C2H2_type"/>
</dbReference>
<keyword evidence="1" id="KW-0479">Metal-binding</keyword>
<dbReference type="OMA" id="ICEDCSH"/>
<dbReference type="Proteomes" id="UP000494040">
    <property type="component" value="Unassembled WGS sequence"/>
</dbReference>
<accession>A0A8I6RNN9</accession>
<feature type="region of interest" description="Disordered" evidence="2">
    <location>
        <begin position="1"/>
        <end position="30"/>
    </location>
</feature>
<evidence type="ECO:0000259" key="3">
    <source>
        <dbReference type="PROSITE" id="PS50966"/>
    </source>
</evidence>
<dbReference type="InterPro" id="IPR052797">
    <property type="entry name" value="RegFact_GeneExpr_CellDeath"/>
</dbReference>
<keyword evidence="1" id="KW-0862">Zinc</keyword>
<evidence type="ECO:0000256" key="1">
    <source>
        <dbReference type="PROSITE-ProRule" id="PRU00325"/>
    </source>
</evidence>
<organism evidence="4 5">
    <name type="scientific">Cimex lectularius</name>
    <name type="common">Bed bug</name>
    <name type="synonym">Acanthia lectularia</name>
    <dbReference type="NCBI Taxonomy" id="79782"/>
    <lineage>
        <taxon>Eukaryota</taxon>
        <taxon>Metazoa</taxon>
        <taxon>Ecdysozoa</taxon>
        <taxon>Arthropoda</taxon>
        <taxon>Hexapoda</taxon>
        <taxon>Insecta</taxon>
        <taxon>Pterygota</taxon>
        <taxon>Neoptera</taxon>
        <taxon>Paraneoptera</taxon>
        <taxon>Hemiptera</taxon>
        <taxon>Heteroptera</taxon>
        <taxon>Panheteroptera</taxon>
        <taxon>Cimicomorpha</taxon>
        <taxon>Cimicidae</taxon>
        <taxon>Cimex</taxon>
    </lineage>
</organism>
<dbReference type="GeneID" id="106665229"/>
<dbReference type="PROSITE" id="PS50966">
    <property type="entry name" value="ZF_SWIM"/>
    <property type="match status" value="1"/>
</dbReference>
<proteinExistence type="predicted"/>
<keyword evidence="5" id="KW-1185">Reference proteome</keyword>
<dbReference type="PANTHER" id="PTHR33936">
    <property type="entry name" value="PROTEIN CBG17840"/>
    <property type="match status" value="1"/>
</dbReference>
<dbReference type="InterPro" id="IPR007527">
    <property type="entry name" value="Znf_SWIM"/>
</dbReference>
<name>A0A8I6RNN9_CIMLE</name>
<keyword evidence="1" id="KW-0863">Zinc-finger</keyword>
<dbReference type="PANTHER" id="PTHR33936:SF25">
    <property type="entry name" value="C2H2-TYPE DOMAIN-CONTAINING PROTEIN"/>
    <property type="match status" value="1"/>
</dbReference>
<dbReference type="PROSITE" id="PS00028">
    <property type="entry name" value="ZINC_FINGER_C2H2_1"/>
    <property type="match status" value="1"/>
</dbReference>
<dbReference type="KEGG" id="clec:106665229"/>
<evidence type="ECO:0000313" key="4">
    <source>
        <dbReference type="EnsemblMetazoa" id="XP_014246988.1"/>
    </source>
</evidence>
<dbReference type="AlphaFoldDB" id="A0A8I6RNN9"/>
<evidence type="ECO:0000313" key="5">
    <source>
        <dbReference type="Proteomes" id="UP000494040"/>
    </source>
</evidence>
<evidence type="ECO:0000256" key="2">
    <source>
        <dbReference type="SAM" id="MobiDB-lite"/>
    </source>
</evidence>
<reference evidence="4" key="1">
    <citation type="submission" date="2022-01" db="UniProtKB">
        <authorList>
            <consortium name="EnsemblMetazoa"/>
        </authorList>
    </citation>
    <scope>IDENTIFICATION</scope>
</reference>
<dbReference type="OrthoDB" id="10031901at2759"/>
<feature type="domain" description="SWIM-type" evidence="3">
    <location>
        <begin position="353"/>
        <end position="385"/>
    </location>
</feature>